<dbReference type="EMBL" id="AP024145">
    <property type="protein sequence ID" value="BCM87368.1"/>
    <property type="molecule type" value="Genomic_DNA"/>
</dbReference>
<gene>
    <name evidence="3" type="ORF">mvi_58290</name>
</gene>
<sequence>MIVALTVLALLMLLGGLAAMVQGIPFIRLEVGWTMVIAGTVGASGGAVLLGIAAMVARLGRIERALLTARPAAPLAGAPAFPDPGTAPVRPPRSEPVMPPIPTVTLPAQDARTSHDEALVAPERVAGPAARSSEPTGLGNAAALAAGAAAVGFAAGELRLHRAEDADPVPPHEPRQAEHHQPAPTYAVPQEPAAAAPEPYSSEVHLPEPIVEAAPPPAEAERQDPEPHLPESHLPEPHLPARSEPEPVVEETPAEPAPAPEPVAEEPPREEPVPEPPAPEEPAGKAVIGTYDAGDNTYTMYADGTIDAETPAGRFHFASIEELKAFRSAGGEGAARSA</sequence>
<evidence type="ECO:0000256" key="2">
    <source>
        <dbReference type="SAM" id="Phobius"/>
    </source>
</evidence>
<evidence type="ECO:0000256" key="1">
    <source>
        <dbReference type="SAM" id="MobiDB-lite"/>
    </source>
</evidence>
<dbReference type="AlphaFoldDB" id="A0A8H8WZH2"/>
<feature type="compositionally biased region" description="Low complexity" evidence="1">
    <location>
        <begin position="189"/>
        <end position="199"/>
    </location>
</feature>
<organism evidence="3 4">
    <name type="scientific">Methylobacterium indicum</name>
    <dbReference type="NCBI Taxonomy" id="1775910"/>
    <lineage>
        <taxon>Bacteria</taxon>
        <taxon>Pseudomonadati</taxon>
        <taxon>Pseudomonadota</taxon>
        <taxon>Alphaproteobacteria</taxon>
        <taxon>Hyphomicrobiales</taxon>
        <taxon>Methylobacteriaceae</taxon>
        <taxon>Methylobacterium</taxon>
    </lineage>
</organism>
<protein>
    <recommendedName>
        <fullName evidence="5">DUF308 domain-containing protein</fullName>
    </recommendedName>
</protein>
<keyword evidence="2" id="KW-1133">Transmembrane helix</keyword>
<name>A0A8H8WZH2_9HYPH</name>
<feature type="region of interest" description="Disordered" evidence="1">
    <location>
        <begin position="189"/>
        <end position="291"/>
    </location>
</feature>
<keyword evidence="2" id="KW-0472">Membrane</keyword>
<evidence type="ECO:0000313" key="4">
    <source>
        <dbReference type="Proteomes" id="UP000663508"/>
    </source>
</evidence>
<dbReference type="RefSeq" id="WP_207180512.1">
    <property type="nucleotide sequence ID" value="NZ_AP024145.1"/>
</dbReference>
<accession>A0A8H8WZH2</accession>
<dbReference type="KEGG" id="mind:mvi_58290"/>
<keyword evidence="2" id="KW-0812">Transmembrane</keyword>
<evidence type="ECO:0000313" key="3">
    <source>
        <dbReference type="EMBL" id="BCM87368.1"/>
    </source>
</evidence>
<feature type="transmembrane region" description="Helical" evidence="2">
    <location>
        <begin position="33"/>
        <end position="57"/>
    </location>
</feature>
<proteinExistence type="predicted"/>
<feature type="compositionally biased region" description="Basic and acidic residues" evidence="1">
    <location>
        <begin position="219"/>
        <end position="245"/>
    </location>
</feature>
<dbReference type="Proteomes" id="UP000663508">
    <property type="component" value="Chromosome"/>
</dbReference>
<evidence type="ECO:0008006" key="5">
    <source>
        <dbReference type="Google" id="ProtNLM"/>
    </source>
</evidence>
<reference evidence="3" key="1">
    <citation type="submission" date="2020-11" db="EMBL/GenBank/DDBJ databases">
        <title>Complete genome sequence of a novel pathogenic Methylobacterium strain isolated from rice in Vietnam.</title>
        <authorList>
            <person name="Lai K."/>
            <person name="Okazaki S."/>
            <person name="Higashi K."/>
            <person name="Mori H."/>
            <person name="Toyoda A."/>
            <person name="Kurokawa K."/>
        </authorList>
    </citation>
    <scope>NUCLEOTIDE SEQUENCE</scope>
    <source>
        <strain evidence="3">VL1</strain>
    </source>
</reference>